<keyword evidence="4" id="KW-1185">Reference proteome</keyword>
<feature type="chain" id="PRO_5047320815" description="Lipoprotein" evidence="2">
    <location>
        <begin position="26"/>
        <end position="203"/>
    </location>
</feature>
<dbReference type="PROSITE" id="PS51257">
    <property type="entry name" value="PROKAR_LIPOPROTEIN"/>
    <property type="match status" value="1"/>
</dbReference>
<comment type="caution">
    <text evidence="3">The sequence shown here is derived from an EMBL/GenBank/DDBJ whole genome shotgun (WGS) entry which is preliminary data.</text>
</comment>
<gene>
    <name evidence="3" type="primary">txxe3937</name>
    <name evidence="3" type="ORF">TXXE_04450</name>
</gene>
<organism evidence="3 4">
    <name type="scientific">Thermobacillus xylanilyticus</name>
    <dbReference type="NCBI Taxonomy" id="76633"/>
    <lineage>
        <taxon>Bacteria</taxon>
        <taxon>Bacillati</taxon>
        <taxon>Bacillota</taxon>
        <taxon>Bacilli</taxon>
        <taxon>Bacillales</taxon>
        <taxon>Paenibacillaceae</taxon>
        <taxon>Thermobacillus</taxon>
    </lineage>
</organism>
<reference evidence="3 4" key="1">
    <citation type="submission" date="2021-04" db="EMBL/GenBank/DDBJ databases">
        <authorList>
            <person name="Rakotoarivonina H."/>
        </authorList>
    </citation>
    <scope>NUCLEOTIDE SEQUENCE [LARGE SCALE GENOMIC DNA]</scope>
    <source>
        <strain evidence="3 4">XE</strain>
    </source>
</reference>
<accession>A0ABM8V1B3</accession>
<feature type="region of interest" description="Disordered" evidence="1">
    <location>
        <begin position="46"/>
        <end position="66"/>
    </location>
</feature>
<name>A0ABM8V1B3_THEXY</name>
<dbReference type="RefSeq" id="WP_213483647.1">
    <property type="nucleotide sequence ID" value="NZ_CAJRAY010000019.1"/>
</dbReference>
<sequence length="203" mass="22755">MDVKERKRCTSKVIALAVLSGMVMASGCSGNPGPGKTNSDSLVMSQFESNDEPSPTPTDAQHQDSDAKLAEIHYTSEQLDRISKLAAQAGLTKVYLPRMAVEGNPLADVELHENTLILHYKSMRLEQSGNARDDVEGMHIRQVELGNGATGEWLNGEDFAPKHRFFRFRMDGMHFFMDDYMYLPEEQVQSIAESLVELDELRF</sequence>
<evidence type="ECO:0000313" key="3">
    <source>
        <dbReference type="EMBL" id="CAG5080717.1"/>
    </source>
</evidence>
<dbReference type="EMBL" id="CAJRAY010000019">
    <property type="protein sequence ID" value="CAG5080717.1"/>
    <property type="molecule type" value="Genomic_DNA"/>
</dbReference>
<dbReference type="Proteomes" id="UP000681526">
    <property type="component" value="Unassembled WGS sequence"/>
</dbReference>
<proteinExistence type="predicted"/>
<evidence type="ECO:0000256" key="2">
    <source>
        <dbReference type="SAM" id="SignalP"/>
    </source>
</evidence>
<feature type="signal peptide" evidence="2">
    <location>
        <begin position="1"/>
        <end position="25"/>
    </location>
</feature>
<evidence type="ECO:0000256" key="1">
    <source>
        <dbReference type="SAM" id="MobiDB-lite"/>
    </source>
</evidence>
<keyword evidence="2" id="KW-0732">Signal</keyword>
<evidence type="ECO:0000313" key="4">
    <source>
        <dbReference type="Proteomes" id="UP000681526"/>
    </source>
</evidence>
<evidence type="ECO:0008006" key="5">
    <source>
        <dbReference type="Google" id="ProtNLM"/>
    </source>
</evidence>
<protein>
    <recommendedName>
        <fullName evidence="5">Lipoprotein</fullName>
    </recommendedName>
</protein>